<feature type="domain" description="AAA+ ATPase" evidence="5">
    <location>
        <begin position="252"/>
        <end position="385"/>
    </location>
</feature>
<dbReference type="SUPFAM" id="SSF52540">
    <property type="entry name" value="P-loop containing nucleoside triphosphate hydrolases"/>
    <property type="match status" value="1"/>
</dbReference>
<dbReference type="AlphaFoldDB" id="A0A9X4C882"/>
<dbReference type="InterPro" id="IPR003593">
    <property type="entry name" value="AAA+_ATPase"/>
</dbReference>
<dbReference type="EMBL" id="JAMDHA010000084">
    <property type="protein sequence ID" value="MDD1011935.1"/>
    <property type="molecule type" value="Genomic_DNA"/>
</dbReference>
<dbReference type="GO" id="GO:0005524">
    <property type="term" value="F:ATP binding"/>
    <property type="evidence" value="ECO:0007669"/>
    <property type="project" value="UniProtKB-KW"/>
</dbReference>
<protein>
    <recommendedName>
        <fullName evidence="4">Uncharacterized AAA domain-containing protein ycf46</fullName>
    </recommendedName>
</protein>
<name>A0A9X4C882_9PSED</name>
<dbReference type="Gene3D" id="1.10.8.60">
    <property type="match status" value="1"/>
</dbReference>
<dbReference type="Pfam" id="PF00004">
    <property type="entry name" value="AAA"/>
    <property type="match status" value="1"/>
</dbReference>
<dbReference type="PANTHER" id="PTHR42960:SF1">
    <property type="entry name" value="YCF46 PROTEIN"/>
    <property type="match status" value="1"/>
</dbReference>
<dbReference type="PANTHER" id="PTHR42960">
    <property type="entry name" value="YCF46 PROTEIN"/>
    <property type="match status" value="1"/>
</dbReference>
<accession>A0A9X4C882</accession>
<dbReference type="Gene3D" id="3.40.50.300">
    <property type="entry name" value="P-loop containing nucleotide triphosphate hydrolases"/>
    <property type="match status" value="1"/>
</dbReference>
<dbReference type="InterPro" id="IPR052381">
    <property type="entry name" value="AAA_domain_protein"/>
</dbReference>
<gene>
    <name evidence="6" type="ORF">M5G27_31325</name>
</gene>
<keyword evidence="2" id="KW-0067">ATP-binding</keyword>
<evidence type="ECO:0000256" key="3">
    <source>
        <dbReference type="ARBA" id="ARBA00038088"/>
    </source>
</evidence>
<proteinExistence type="inferred from homology"/>
<dbReference type="Proteomes" id="UP001148185">
    <property type="component" value="Unassembled WGS sequence"/>
</dbReference>
<dbReference type="SMART" id="SM00382">
    <property type="entry name" value="AAA"/>
    <property type="match status" value="1"/>
</dbReference>
<organism evidence="6 7">
    <name type="scientific">Pseudomonas shahriarae</name>
    <dbReference type="NCBI Taxonomy" id="2745512"/>
    <lineage>
        <taxon>Bacteria</taxon>
        <taxon>Pseudomonadati</taxon>
        <taxon>Pseudomonadota</taxon>
        <taxon>Gammaproteobacteria</taxon>
        <taxon>Pseudomonadales</taxon>
        <taxon>Pseudomonadaceae</taxon>
        <taxon>Pseudomonas</taxon>
    </lineage>
</organism>
<keyword evidence="7" id="KW-1185">Reference proteome</keyword>
<dbReference type="GO" id="GO:0016887">
    <property type="term" value="F:ATP hydrolysis activity"/>
    <property type="evidence" value="ECO:0007669"/>
    <property type="project" value="InterPro"/>
</dbReference>
<keyword evidence="1" id="KW-0547">Nucleotide-binding</keyword>
<evidence type="ECO:0000313" key="7">
    <source>
        <dbReference type="Proteomes" id="UP001148185"/>
    </source>
</evidence>
<evidence type="ECO:0000256" key="4">
    <source>
        <dbReference type="ARBA" id="ARBA00040480"/>
    </source>
</evidence>
<dbReference type="RefSeq" id="WP_273878586.1">
    <property type="nucleotide sequence ID" value="NZ_JAMDHA010000084.1"/>
</dbReference>
<evidence type="ECO:0000259" key="5">
    <source>
        <dbReference type="SMART" id="SM00382"/>
    </source>
</evidence>
<dbReference type="InterPro" id="IPR003959">
    <property type="entry name" value="ATPase_AAA_core"/>
</dbReference>
<reference evidence="6 7" key="1">
    <citation type="submission" date="2022-05" db="EMBL/GenBank/DDBJ databases">
        <title>Novel Pseudomonas spp. Isolated from a Rainbow Trout Aquaculture Facility.</title>
        <authorList>
            <person name="Testerman T."/>
            <person name="Graf J."/>
        </authorList>
    </citation>
    <scope>NUCLEOTIDE SEQUENCE [LARGE SCALE GENOMIC DNA]</scope>
    <source>
        <strain evidence="6 7">ID1042</strain>
    </source>
</reference>
<evidence type="ECO:0000256" key="2">
    <source>
        <dbReference type="ARBA" id="ARBA00022840"/>
    </source>
</evidence>
<evidence type="ECO:0000256" key="1">
    <source>
        <dbReference type="ARBA" id="ARBA00022741"/>
    </source>
</evidence>
<sequence>MSVPGTNNDRISIPLMLAFPVVAINTFEMSRAIQVVGSAAKERKKTFESMPFKQVPSPDYIKNLAGKADKNGRGTVIFDQYFFDRSKANPENLPSLKASLATIEELGVTYVIAGRDALSEEFVYHIDLPPMDQQEVIDVLLSAERDVQFASESLAGRADMTPTIFSDAERAIIANHAMGLSHSQMRNVFIYSAYLKRKGHEYLGEIRREKNHILRDVGLDVLEPVAIDTVGGLGPLKEFLNIRKAGWEKNLSVKGLLLAGVPGGGKTLMAKAAAGVFGTTLVRLDMGRFYSKYLGETEAKFTRALQTVEQIAPVVVLIDEIEKFFGSSEGEHEVSKRLLGTFLYWLQERKGKIFIVASANRVSQLPPELMRAGRWDRCFFIDLPSIEERSSIFQIHINKAKANPAEFNLPALIEGSDGYTGAEIEQAVVDALYIANAKDTALSQEILLAALGDITPTSVTRKADIDSIRRLGDQGFYPANTYDEVPGSTMGRQLSVD</sequence>
<comment type="similarity">
    <text evidence="3">Belongs to the AAA ATPase family. Highly divergent.</text>
</comment>
<evidence type="ECO:0000313" key="6">
    <source>
        <dbReference type="EMBL" id="MDD1011935.1"/>
    </source>
</evidence>
<comment type="caution">
    <text evidence="6">The sequence shown here is derived from an EMBL/GenBank/DDBJ whole genome shotgun (WGS) entry which is preliminary data.</text>
</comment>
<dbReference type="InterPro" id="IPR027417">
    <property type="entry name" value="P-loop_NTPase"/>
</dbReference>